<dbReference type="EMBL" id="OZ023709">
    <property type="protein sequence ID" value="CAK9882137.1"/>
    <property type="molecule type" value="Genomic_DNA"/>
</dbReference>
<evidence type="ECO:0000256" key="3">
    <source>
        <dbReference type="ARBA" id="ARBA00022840"/>
    </source>
</evidence>
<evidence type="ECO:0000256" key="1">
    <source>
        <dbReference type="ARBA" id="ARBA00022701"/>
    </source>
</evidence>
<evidence type="ECO:0000256" key="4">
    <source>
        <dbReference type="ARBA" id="ARBA00023054"/>
    </source>
</evidence>
<gene>
    <name evidence="12" type="ORF">CSSPJE1EN2_LOCUS23493</name>
</gene>
<dbReference type="SMART" id="SM00322">
    <property type="entry name" value="KH"/>
    <property type="match status" value="4"/>
</dbReference>
<dbReference type="SUPFAM" id="SSF54791">
    <property type="entry name" value="Eukaryotic type KH-domain (KH-domain type I)"/>
    <property type="match status" value="4"/>
</dbReference>
<feature type="coiled-coil region" evidence="9">
    <location>
        <begin position="375"/>
        <end position="402"/>
    </location>
</feature>
<protein>
    <recommendedName>
        <fullName evidence="11">Kinesin motor domain-containing protein</fullName>
    </recommendedName>
</protein>
<keyword evidence="2 8" id="KW-0547">Nucleotide-binding</keyword>
<organism evidence="12 13">
    <name type="scientific">Sphagnum jensenii</name>
    <dbReference type="NCBI Taxonomy" id="128206"/>
    <lineage>
        <taxon>Eukaryota</taxon>
        <taxon>Viridiplantae</taxon>
        <taxon>Streptophyta</taxon>
        <taxon>Embryophyta</taxon>
        <taxon>Bryophyta</taxon>
        <taxon>Sphagnophytina</taxon>
        <taxon>Sphagnopsida</taxon>
        <taxon>Sphagnales</taxon>
        <taxon>Sphagnaceae</taxon>
        <taxon>Sphagnum</taxon>
    </lineage>
</organism>
<dbReference type="InterPro" id="IPR001752">
    <property type="entry name" value="Kinesin_motor_dom"/>
</dbReference>
<dbReference type="PROSITE" id="PS50084">
    <property type="entry name" value="KH_TYPE_1"/>
    <property type="match status" value="4"/>
</dbReference>
<evidence type="ECO:0000313" key="12">
    <source>
        <dbReference type="EMBL" id="CAK9882137.1"/>
    </source>
</evidence>
<evidence type="ECO:0000256" key="5">
    <source>
        <dbReference type="ARBA" id="ARBA00023175"/>
    </source>
</evidence>
<keyword evidence="4 9" id="KW-0175">Coiled coil</keyword>
<dbReference type="CDD" id="cd22459">
    <property type="entry name" value="KH-I_PEPPER_rpt1_like"/>
    <property type="match status" value="2"/>
</dbReference>
<dbReference type="CDD" id="cd22460">
    <property type="entry name" value="KH-I_PEPPER_rpt2_like"/>
    <property type="match status" value="2"/>
</dbReference>
<dbReference type="Gene3D" id="3.30.1370.10">
    <property type="entry name" value="K Homology domain, type 1"/>
    <property type="match status" value="2"/>
</dbReference>
<keyword evidence="7" id="KW-0694">RNA-binding</keyword>
<dbReference type="Pfam" id="PF00225">
    <property type="entry name" value="Kinesin"/>
    <property type="match status" value="1"/>
</dbReference>
<dbReference type="InterPro" id="IPR036961">
    <property type="entry name" value="Kinesin_motor_dom_sf"/>
</dbReference>
<name>A0ABP1C095_9BRYO</name>
<keyword evidence="5 8" id="KW-0505">Motor protein</keyword>
<dbReference type="InterPro" id="IPR044986">
    <property type="entry name" value="KIF15/KIN-12"/>
</dbReference>
<accession>A0ABP1C095</accession>
<proteinExistence type="inferred from homology"/>
<dbReference type="PRINTS" id="PR00380">
    <property type="entry name" value="KINESINHEAVY"/>
</dbReference>
<reference evidence="12" key="1">
    <citation type="submission" date="2024-03" db="EMBL/GenBank/DDBJ databases">
        <authorList>
            <consortium name="ELIXIR-Norway"/>
            <consortium name="Elixir Norway"/>
        </authorList>
    </citation>
    <scope>NUCLEOTIDE SEQUENCE</scope>
</reference>
<dbReference type="Gene3D" id="3.30.310.210">
    <property type="match status" value="1"/>
</dbReference>
<dbReference type="InterPro" id="IPR036612">
    <property type="entry name" value="KH_dom_type_1_sf"/>
</dbReference>
<comment type="similarity">
    <text evidence="6">Belongs to the TRAFAC class myosin-kinesin ATPase superfamily. Kinesin family. KIN-12 subfamily.</text>
</comment>
<feature type="region of interest" description="Disordered" evidence="10">
    <location>
        <begin position="757"/>
        <end position="811"/>
    </location>
</feature>
<dbReference type="PANTHER" id="PTHR37739:SF8">
    <property type="entry name" value="KINESIN-LIKE PROTEIN KIN-12D"/>
    <property type="match status" value="1"/>
</dbReference>
<evidence type="ECO:0000313" key="13">
    <source>
        <dbReference type="Proteomes" id="UP001497522"/>
    </source>
</evidence>
<evidence type="ECO:0000256" key="6">
    <source>
        <dbReference type="ARBA" id="ARBA00034488"/>
    </source>
</evidence>
<feature type="coiled-coil region" evidence="9">
    <location>
        <begin position="477"/>
        <end position="504"/>
    </location>
</feature>
<evidence type="ECO:0000256" key="2">
    <source>
        <dbReference type="ARBA" id="ARBA00022741"/>
    </source>
</evidence>
<dbReference type="InterPro" id="IPR004088">
    <property type="entry name" value="KH_dom_type_1"/>
</dbReference>
<dbReference type="Pfam" id="PF00013">
    <property type="entry name" value="KH_1"/>
    <property type="match status" value="4"/>
</dbReference>
<keyword evidence="1" id="KW-0493">Microtubule</keyword>
<evidence type="ECO:0000256" key="9">
    <source>
        <dbReference type="SAM" id="Coils"/>
    </source>
</evidence>
<dbReference type="PROSITE" id="PS50067">
    <property type="entry name" value="KINESIN_MOTOR_2"/>
    <property type="match status" value="1"/>
</dbReference>
<feature type="binding site" evidence="8">
    <location>
        <begin position="112"/>
        <end position="119"/>
    </location>
    <ligand>
        <name>ATP</name>
        <dbReference type="ChEBI" id="CHEBI:30616"/>
    </ligand>
</feature>
<sequence length="1128" mass="125454">MMQQQQPSEHCMEQQQYFELQEDPTFWREHNVQVVIRLRPINSLEASTQGFNRCVKQESAHCISWVGHPESRFTFDHVASEYITQEKLFTVAGLPMVENCMAGYNSCMFCYGQTGSGKTHTMLGDIVDLDHWPSDDWGMTPRVFEHLFAKIHLDEEHRKHENLRYICKCSFLEIYNEQITDLLEPSSTNLQIREDGKKGVYVENLSEVEVESVQDVVHLLLLGAMNRKVAATNLNGESSRSHSVFTCIIQCKWECESVTNTRFGRLNLVDLAGSVRQKLSGAEGDRLKEAANINKSLSTLGLVIMILVDVANGKQRHVPYRDSKLTFLLQDSLGGNSKTTMIANISPSSCCALETLSTLKFAQRAKEIKNNAIVNEDASGDVKGLRQEIQELKEELVRCRRKDVFWMPSMWTVGSVQGSLPESDHGLGVATVTVDGVEKACCSFDSQEFGKALSGPHITHKKLKALEGVLAGALRREQAADLTLKQLAAEIEQLNRLVKQREDDSQCSKMMLRFREDKIKRLESVANGFLSADAFLVQEKNALVEELQLVQGMLDRNPELTRFAMENIRILEQLRRLQEFYTGGEREAMADEISNLRDQQDNNWREVEECRNMLGTSLEANSKLARQLEEVQLDVVGALRVAAGKRGNVSSMDGGSYLVSPAKRSLSHYDSEASETNGRQHKRHQSSHVSHAPPPPMRPAQDETIFRILCAGSKTGSVIGKGGNIIKSLRQETGARIKIADAVPGVDERVIMIFAPERDREHGRDRDRGRDREGQDKEGGAASSRERDGGRERERDRDVRDRDDESRNQIGCLLGKGGKIIEQMREETGAQIRIPPKEQLPGCALPTDKLVQVMHLTSVLQIFGDISVVKKALHTISTRLRENPPRDRPHGNMGIYPPGGPFLSAGDTFLPQIDPRNLGGPLLRLELSLSGGPPFNNRGLPVLSDVGSMGRPPVGDEELVFRILCPNEKIGNVIGKGGSIIENLREETGARIKVADAVPGSEERVIIISANEHPDDNISPAQEAVLHIQSRVVDLGPDQDGVITTRLLVPSNQIGCLLGKGGSIIADMRRHTRANIRILAKNSLPRCASETDELVQIVGDIRVAREALIQITTRLRFNLSTGAWGDQV</sequence>
<feature type="compositionally biased region" description="Basic and acidic residues" evidence="10">
    <location>
        <begin position="757"/>
        <end position="807"/>
    </location>
</feature>
<dbReference type="InterPro" id="IPR027417">
    <property type="entry name" value="P-loop_NTPase"/>
</dbReference>
<dbReference type="SUPFAM" id="SSF52540">
    <property type="entry name" value="P-loop containing nucleoside triphosphate hydrolases"/>
    <property type="match status" value="1"/>
</dbReference>
<evidence type="ECO:0000256" key="7">
    <source>
        <dbReference type="PROSITE-ProRule" id="PRU00117"/>
    </source>
</evidence>
<evidence type="ECO:0000256" key="10">
    <source>
        <dbReference type="SAM" id="MobiDB-lite"/>
    </source>
</evidence>
<feature type="region of interest" description="Disordered" evidence="10">
    <location>
        <begin position="664"/>
        <end position="700"/>
    </location>
</feature>
<dbReference type="InterPro" id="IPR004087">
    <property type="entry name" value="KH_dom"/>
</dbReference>
<evidence type="ECO:0000259" key="11">
    <source>
        <dbReference type="PROSITE" id="PS50067"/>
    </source>
</evidence>
<dbReference type="PANTHER" id="PTHR37739">
    <property type="entry name" value="KINESIN-LIKE PROTEIN KIN-12D"/>
    <property type="match status" value="1"/>
</dbReference>
<keyword evidence="13" id="KW-1185">Reference proteome</keyword>
<dbReference type="Proteomes" id="UP001497522">
    <property type="component" value="Chromosome 8"/>
</dbReference>
<feature type="domain" description="Kinesin motor" evidence="11">
    <location>
        <begin position="31"/>
        <end position="368"/>
    </location>
</feature>
<evidence type="ECO:0000256" key="8">
    <source>
        <dbReference type="PROSITE-ProRule" id="PRU00283"/>
    </source>
</evidence>
<dbReference type="SMART" id="SM00129">
    <property type="entry name" value="KISc"/>
    <property type="match status" value="1"/>
</dbReference>
<keyword evidence="3 8" id="KW-0067">ATP-binding</keyword>
<dbReference type="Gene3D" id="3.40.850.10">
    <property type="entry name" value="Kinesin motor domain"/>
    <property type="match status" value="1"/>
</dbReference>